<dbReference type="InterPro" id="IPR003594">
    <property type="entry name" value="HATPase_dom"/>
</dbReference>
<evidence type="ECO:0000256" key="7">
    <source>
        <dbReference type="SAM" id="Phobius"/>
    </source>
</evidence>
<dbReference type="Gene3D" id="3.30.565.10">
    <property type="entry name" value="Histidine kinase-like ATPase, C-terminal domain"/>
    <property type="match status" value="1"/>
</dbReference>
<keyword evidence="6" id="KW-0067">ATP-binding</keyword>
<proteinExistence type="predicted"/>
<dbReference type="InterPro" id="IPR036890">
    <property type="entry name" value="HATPase_C_sf"/>
</dbReference>
<dbReference type="SMART" id="SM00387">
    <property type="entry name" value="HATPase_c"/>
    <property type="match status" value="1"/>
</dbReference>
<dbReference type="InterPro" id="IPR050980">
    <property type="entry name" value="2C_sensor_his_kinase"/>
</dbReference>
<organism evidence="9 10">
    <name type="scientific">candidate division WOR-3 bacterium 4484_18</name>
    <dbReference type="NCBI Taxonomy" id="2020626"/>
    <lineage>
        <taxon>Bacteria</taxon>
        <taxon>Bacteria division WOR-3</taxon>
    </lineage>
</organism>
<comment type="catalytic activity">
    <reaction evidence="1">
        <text>ATP + protein L-histidine = ADP + protein N-phospho-L-histidine.</text>
        <dbReference type="EC" id="2.7.13.3"/>
    </reaction>
</comment>
<evidence type="ECO:0000256" key="6">
    <source>
        <dbReference type="ARBA" id="ARBA00022840"/>
    </source>
</evidence>
<dbReference type="PRINTS" id="PR00344">
    <property type="entry name" value="BCTRLSENSOR"/>
</dbReference>
<dbReference type="AlphaFoldDB" id="A0A257LTQ5"/>
<keyword evidence="7" id="KW-0812">Transmembrane</keyword>
<dbReference type="CDD" id="cd00075">
    <property type="entry name" value="HATPase"/>
    <property type="match status" value="1"/>
</dbReference>
<feature type="transmembrane region" description="Helical" evidence="7">
    <location>
        <begin position="129"/>
        <end position="149"/>
    </location>
</feature>
<feature type="domain" description="Histidine kinase" evidence="8">
    <location>
        <begin position="167"/>
        <end position="356"/>
    </location>
</feature>
<dbReference type="InterPro" id="IPR004358">
    <property type="entry name" value="Sig_transdc_His_kin-like_C"/>
</dbReference>
<dbReference type="GO" id="GO:0005524">
    <property type="term" value="F:ATP binding"/>
    <property type="evidence" value="ECO:0007669"/>
    <property type="project" value="UniProtKB-KW"/>
</dbReference>
<protein>
    <recommendedName>
        <fullName evidence="2">histidine kinase</fullName>
        <ecNumber evidence="2">2.7.13.3</ecNumber>
    </recommendedName>
</protein>
<keyword evidence="3" id="KW-0808">Transferase</keyword>
<keyword evidence="4" id="KW-0547">Nucleotide-binding</keyword>
<evidence type="ECO:0000256" key="5">
    <source>
        <dbReference type="ARBA" id="ARBA00022777"/>
    </source>
</evidence>
<gene>
    <name evidence="9" type="ORF">CGW93_02635</name>
</gene>
<accession>A0A257LTQ5</accession>
<comment type="caution">
    <text evidence="9">The sequence shown here is derived from an EMBL/GenBank/DDBJ whole genome shotgun (WGS) entry which is preliminary data.</text>
</comment>
<dbReference type="SUPFAM" id="SSF55874">
    <property type="entry name" value="ATPase domain of HSP90 chaperone/DNA topoisomerase II/histidine kinase"/>
    <property type="match status" value="1"/>
</dbReference>
<reference evidence="10" key="1">
    <citation type="submission" date="2017-07" db="EMBL/GenBank/DDBJ databases">
        <title>Novel pathways for hydrocarbon cycling and metabolic interdependencies in hydrothermal sediment communities.</title>
        <authorList>
            <person name="Dombrowski N."/>
            <person name="Seitz K."/>
            <person name="Teske A."/>
            <person name="Baker B."/>
        </authorList>
    </citation>
    <scope>NUCLEOTIDE SEQUENCE [LARGE SCALE GENOMIC DNA]</scope>
</reference>
<keyword evidence="7" id="KW-1133">Transmembrane helix</keyword>
<sequence>MWRRKVKIYVFVTLIALLAGVLLFSQYLARALEDRSRIISRLYGRFIQLPEEEQLVNIFFEEIVQKIDFPVIVTDERGEIIAYNNIRDDPTRVLDKLRRRTTPIVLSYHGKTLAYVYYGASRLERLLRVAPYIQMVATLALIAIGIYWFHLVEEREKEHLWLGMAKETAHQLGTPLSSLAAWVEFVNDTHIREKMGEDIERLHKIANRFQKIGSPIKFEPIDLRNVIDHTVGYLKPRLSDRITLNVDVPYVKLEGDSELVSWMFENLLRNAVDAGATIVDIVARTKDDKVVIEVSDNGKGIKPEHRGLIFVPGFTTKHYGWGLGLSFVKRIVELHGGNIKLMRDKRTVFQILLPVR</sequence>
<dbReference type="PROSITE" id="PS50109">
    <property type="entry name" value="HIS_KIN"/>
    <property type="match status" value="1"/>
</dbReference>
<evidence type="ECO:0000256" key="2">
    <source>
        <dbReference type="ARBA" id="ARBA00012438"/>
    </source>
</evidence>
<dbReference type="Proteomes" id="UP000216312">
    <property type="component" value="Unassembled WGS sequence"/>
</dbReference>
<evidence type="ECO:0000256" key="1">
    <source>
        <dbReference type="ARBA" id="ARBA00000085"/>
    </source>
</evidence>
<name>A0A257LTQ5_UNCW3</name>
<evidence type="ECO:0000259" key="8">
    <source>
        <dbReference type="PROSITE" id="PS50109"/>
    </source>
</evidence>
<evidence type="ECO:0000256" key="4">
    <source>
        <dbReference type="ARBA" id="ARBA00022741"/>
    </source>
</evidence>
<evidence type="ECO:0000256" key="3">
    <source>
        <dbReference type="ARBA" id="ARBA00022679"/>
    </source>
</evidence>
<dbReference type="Pfam" id="PF02518">
    <property type="entry name" value="HATPase_c"/>
    <property type="match status" value="1"/>
</dbReference>
<dbReference type="PANTHER" id="PTHR44936:SF10">
    <property type="entry name" value="SENSOR PROTEIN RSTB"/>
    <property type="match status" value="1"/>
</dbReference>
<evidence type="ECO:0000313" key="9">
    <source>
        <dbReference type="EMBL" id="OYV03045.1"/>
    </source>
</evidence>
<dbReference type="EC" id="2.7.13.3" evidence="2"/>
<keyword evidence="7" id="KW-0472">Membrane</keyword>
<dbReference type="EMBL" id="NMUJ01000026">
    <property type="protein sequence ID" value="OYV03045.1"/>
    <property type="molecule type" value="Genomic_DNA"/>
</dbReference>
<dbReference type="InterPro" id="IPR005467">
    <property type="entry name" value="His_kinase_dom"/>
</dbReference>
<dbReference type="PANTHER" id="PTHR44936">
    <property type="entry name" value="SENSOR PROTEIN CREC"/>
    <property type="match status" value="1"/>
</dbReference>
<keyword evidence="5" id="KW-0418">Kinase</keyword>
<dbReference type="GO" id="GO:0004673">
    <property type="term" value="F:protein histidine kinase activity"/>
    <property type="evidence" value="ECO:0007669"/>
    <property type="project" value="UniProtKB-EC"/>
</dbReference>
<evidence type="ECO:0000313" key="10">
    <source>
        <dbReference type="Proteomes" id="UP000216312"/>
    </source>
</evidence>